<dbReference type="InterPro" id="IPR019421">
    <property type="entry name" value="7TM_GPCR_serpentine_rcpt_Srd"/>
</dbReference>
<evidence type="ECO:0008006" key="9">
    <source>
        <dbReference type="Google" id="ProtNLM"/>
    </source>
</evidence>
<feature type="transmembrane region" description="Helical" evidence="6">
    <location>
        <begin position="196"/>
        <end position="217"/>
    </location>
</feature>
<comment type="similarity">
    <text evidence="2">Belongs to the nematode receptor-like protein srd family.</text>
</comment>
<proteinExistence type="inferred from homology"/>
<protein>
    <recommendedName>
        <fullName evidence="9">G protein-coupled receptor</fullName>
    </recommendedName>
</protein>
<evidence type="ECO:0000313" key="8">
    <source>
        <dbReference type="Proteomes" id="UP001328107"/>
    </source>
</evidence>
<dbReference type="AlphaFoldDB" id="A0AAN5CAE7"/>
<dbReference type="Pfam" id="PF10317">
    <property type="entry name" value="7TM_GPCR_Srd"/>
    <property type="match status" value="1"/>
</dbReference>
<evidence type="ECO:0000256" key="2">
    <source>
        <dbReference type="ARBA" id="ARBA00009166"/>
    </source>
</evidence>
<evidence type="ECO:0000256" key="5">
    <source>
        <dbReference type="ARBA" id="ARBA00023136"/>
    </source>
</evidence>
<evidence type="ECO:0000256" key="1">
    <source>
        <dbReference type="ARBA" id="ARBA00004141"/>
    </source>
</evidence>
<sequence>MRSRCRTRSSRCRSRCRMLYHLMNHVLMGFGVSFNALALLAIARNTPPPMRDYSIIIFNTSLNDLWTMALHLLLNGRLFILDKVVAHMSNGPCRFVSNFFCSVMYEINHQAIMQTCSLIAISFWKRTLTEDKGSVGWCRLQIAILLAYIPHVPQTFAFFVTLHQRETLESFISSVYGPGDADEYAVGGIIDASEPLSAYVIGHFLMFATIMYTYIFFKRRAVLGALAERAGKMSSKTREMHQSLVKVLSIHSLLPTCTMFGFVSMFIQMADVYHSVELERSIYTIATFPSIVNPVLTLYYIKPYRVLLPFGMRFWTTSATTTTPSVGQASVTSLSTKF</sequence>
<reference evidence="8" key="1">
    <citation type="submission" date="2022-10" db="EMBL/GenBank/DDBJ databases">
        <title>Genome assembly of Pristionchus species.</title>
        <authorList>
            <person name="Yoshida K."/>
            <person name="Sommer R.J."/>
        </authorList>
    </citation>
    <scope>NUCLEOTIDE SEQUENCE [LARGE SCALE GENOMIC DNA]</scope>
    <source>
        <strain evidence="8">RS5460</strain>
    </source>
</reference>
<dbReference type="InterPro" id="IPR050920">
    <property type="entry name" value="Nematode_rcpt-like_delta"/>
</dbReference>
<keyword evidence="4 6" id="KW-1133">Transmembrane helix</keyword>
<keyword evidence="8" id="KW-1185">Reference proteome</keyword>
<comment type="subcellular location">
    <subcellularLocation>
        <location evidence="1">Membrane</location>
        <topology evidence="1">Multi-pass membrane protein</topology>
    </subcellularLocation>
</comment>
<dbReference type="EMBL" id="BTRK01000002">
    <property type="protein sequence ID" value="GMR34774.1"/>
    <property type="molecule type" value="Genomic_DNA"/>
</dbReference>
<organism evidence="7 8">
    <name type="scientific">Pristionchus mayeri</name>
    <dbReference type="NCBI Taxonomy" id="1317129"/>
    <lineage>
        <taxon>Eukaryota</taxon>
        <taxon>Metazoa</taxon>
        <taxon>Ecdysozoa</taxon>
        <taxon>Nematoda</taxon>
        <taxon>Chromadorea</taxon>
        <taxon>Rhabditida</taxon>
        <taxon>Rhabditina</taxon>
        <taxon>Diplogasteromorpha</taxon>
        <taxon>Diplogasteroidea</taxon>
        <taxon>Neodiplogasteridae</taxon>
        <taxon>Pristionchus</taxon>
    </lineage>
</organism>
<keyword evidence="5 6" id="KW-0472">Membrane</keyword>
<feature type="transmembrane region" description="Helical" evidence="6">
    <location>
        <begin position="244"/>
        <end position="270"/>
    </location>
</feature>
<feature type="transmembrane region" description="Helical" evidence="6">
    <location>
        <begin position="282"/>
        <end position="301"/>
    </location>
</feature>
<evidence type="ECO:0000256" key="4">
    <source>
        <dbReference type="ARBA" id="ARBA00022989"/>
    </source>
</evidence>
<accession>A0AAN5CAE7</accession>
<dbReference type="PANTHER" id="PTHR22945">
    <property type="entry name" value="SERPENTINE RECEPTOR, CLASS D DELTA"/>
    <property type="match status" value="1"/>
</dbReference>
<feature type="transmembrane region" description="Helical" evidence="6">
    <location>
        <begin position="21"/>
        <end position="43"/>
    </location>
</feature>
<evidence type="ECO:0000313" key="7">
    <source>
        <dbReference type="EMBL" id="GMR34774.1"/>
    </source>
</evidence>
<feature type="transmembrane region" description="Helical" evidence="6">
    <location>
        <begin position="55"/>
        <end position="74"/>
    </location>
</feature>
<evidence type="ECO:0000256" key="6">
    <source>
        <dbReference type="SAM" id="Phobius"/>
    </source>
</evidence>
<dbReference type="GO" id="GO:0016020">
    <property type="term" value="C:membrane"/>
    <property type="evidence" value="ECO:0007669"/>
    <property type="project" value="UniProtKB-SubCell"/>
</dbReference>
<dbReference type="PANTHER" id="PTHR22945:SF40">
    <property type="entry name" value="SERPENTINE RECEPTOR, CLASS D (DELTA)-RELATED"/>
    <property type="match status" value="1"/>
</dbReference>
<dbReference type="SUPFAM" id="SSF81321">
    <property type="entry name" value="Family A G protein-coupled receptor-like"/>
    <property type="match status" value="1"/>
</dbReference>
<keyword evidence="3 6" id="KW-0812">Transmembrane</keyword>
<gene>
    <name evidence="7" type="ORF">PMAYCL1PPCAC_04969</name>
</gene>
<dbReference type="Proteomes" id="UP001328107">
    <property type="component" value="Unassembled WGS sequence"/>
</dbReference>
<name>A0AAN5CAE7_9BILA</name>
<comment type="caution">
    <text evidence="7">The sequence shown here is derived from an EMBL/GenBank/DDBJ whole genome shotgun (WGS) entry which is preliminary data.</text>
</comment>
<evidence type="ECO:0000256" key="3">
    <source>
        <dbReference type="ARBA" id="ARBA00022692"/>
    </source>
</evidence>